<evidence type="ECO:0000313" key="3">
    <source>
        <dbReference type="Proteomes" id="UP000037146"/>
    </source>
</evidence>
<dbReference type="GO" id="GO:0016853">
    <property type="term" value="F:isomerase activity"/>
    <property type="evidence" value="ECO:0007669"/>
    <property type="project" value="UniProtKB-KW"/>
</dbReference>
<protein>
    <submittedName>
        <fullName evidence="2">Xylose isomerase</fullName>
    </submittedName>
</protein>
<feature type="domain" description="Xylose isomerase-like TIM barrel" evidence="1">
    <location>
        <begin position="25"/>
        <end position="248"/>
    </location>
</feature>
<sequence>MTAIPVALQMFTLREESSKDFTGTLKKVAEFGYQGIEFAGYGDLTTTELKVVMDDLGLRAASSHIPLIEMEADLTKIIDDQHRIGSNKLVCPYLPPERRTEEDYRELITLLNRFGEICSKEGITLCYHNHDFELEKLSDGRTALETIFEETNPEWVKAEFDIYWLTKAGQNPLAWIKQYPNRTPIIHLKDMTTDEEQFFAELGTGGVDLESVLGIGEEANVEWWVVEQDRSRRSPLESIEMSMKYLKKRLPHLANV</sequence>
<reference evidence="3" key="1">
    <citation type="submission" date="2015-07" db="EMBL/GenBank/DDBJ databases">
        <title>Genome sequencing project for genomic taxonomy and phylogenomics of Bacillus-like bacteria.</title>
        <authorList>
            <person name="Liu B."/>
            <person name="Wang J."/>
            <person name="Zhu Y."/>
            <person name="Liu G."/>
            <person name="Chen Q."/>
            <person name="Chen Z."/>
            <person name="Lan J."/>
            <person name="Che J."/>
            <person name="Ge C."/>
            <person name="Shi H."/>
            <person name="Pan Z."/>
            <person name="Liu X."/>
        </authorList>
    </citation>
    <scope>NUCLEOTIDE SEQUENCE [LARGE SCALE GENOMIC DNA]</scope>
    <source>
        <strain evidence="3">FJAT-27997</strain>
    </source>
</reference>
<dbReference type="SUPFAM" id="SSF51658">
    <property type="entry name" value="Xylose isomerase-like"/>
    <property type="match status" value="1"/>
</dbReference>
<dbReference type="AlphaFoldDB" id="A0A0K9GQ51"/>
<dbReference type="PANTHER" id="PTHR12110">
    <property type="entry name" value="HYDROXYPYRUVATE ISOMERASE"/>
    <property type="match status" value="1"/>
</dbReference>
<dbReference type="Proteomes" id="UP000037146">
    <property type="component" value="Unassembled WGS sequence"/>
</dbReference>
<dbReference type="EMBL" id="LFZW01000001">
    <property type="protein sequence ID" value="KMY48829.1"/>
    <property type="molecule type" value="Genomic_DNA"/>
</dbReference>
<dbReference type="InterPro" id="IPR013022">
    <property type="entry name" value="Xyl_isomerase-like_TIM-brl"/>
</dbReference>
<dbReference type="PANTHER" id="PTHR12110:SF41">
    <property type="entry name" value="INOSOSE DEHYDRATASE"/>
    <property type="match status" value="1"/>
</dbReference>
<accession>A0A0K9GQ51</accession>
<dbReference type="InterPro" id="IPR050312">
    <property type="entry name" value="IolE/XylAMocC-like"/>
</dbReference>
<keyword evidence="3" id="KW-1185">Reference proteome</keyword>
<evidence type="ECO:0000313" key="2">
    <source>
        <dbReference type="EMBL" id="KMY48829.1"/>
    </source>
</evidence>
<dbReference type="PATRIC" id="fig|1679170.3.peg.918"/>
<keyword evidence="2" id="KW-0413">Isomerase</keyword>
<gene>
    <name evidence="2" type="ORF">AC625_04295</name>
</gene>
<organism evidence="2 3">
    <name type="scientific">Peribacillus loiseleuriae</name>
    <dbReference type="NCBI Taxonomy" id="1679170"/>
    <lineage>
        <taxon>Bacteria</taxon>
        <taxon>Bacillati</taxon>
        <taxon>Bacillota</taxon>
        <taxon>Bacilli</taxon>
        <taxon>Bacillales</taxon>
        <taxon>Bacillaceae</taxon>
        <taxon>Peribacillus</taxon>
    </lineage>
</organism>
<dbReference type="InterPro" id="IPR036237">
    <property type="entry name" value="Xyl_isomerase-like_sf"/>
</dbReference>
<proteinExistence type="predicted"/>
<name>A0A0K9GQ51_9BACI</name>
<comment type="caution">
    <text evidence="2">The sequence shown here is derived from an EMBL/GenBank/DDBJ whole genome shotgun (WGS) entry which is preliminary data.</text>
</comment>
<evidence type="ECO:0000259" key="1">
    <source>
        <dbReference type="Pfam" id="PF01261"/>
    </source>
</evidence>
<dbReference type="Gene3D" id="3.20.20.150">
    <property type="entry name" value="Divalent-metal-dependent TIM barrel enzymes"/>
    <property type="match status" value="1"/>
</dbReference>
<dbReference type="OrthoDB" id="9798407at2"/>
<dbReference type="RefSeq" id="WP_049680155.1">
    <property type="nucleotide sequence ID" value="NZ_LFZW01000001.1"/>
</dbReference>
<dbReference type="Pfam" id="PF01261">
    <property type="entry name" value="AP_endonuc_2"/>
    <property type="match status" value="1"/>
</dbReference>
<dbReference type="STRING" id="1679170.AC625_04295"/>